<gene>
    <name evidence="3" type="ORF">GV828_07270</name>
</gene>
<evidence type="ECO:0000313" key="4">
    <source>
        <dbReference type="Proteomes" id="UP000798602"/>
    </source>
</evidence>
<dbReference type="EMBL" id="JAABLM010000007">
    <property type="protein sequence ID" value="NBL64997.1"/>
    <property type="molecule type" value="Genomic_DNA"/>
</dbReference>
<keyword evidence="1" id="KW-0328">Glycosyltransferase</keyword>
<organism evidence="3 4">
    <name type="scientific">Flavobacterium ichthyis</name>
    <dbReference type="NCBI Taxonomy" id="2698827"/>
    <lineage>
        <taxon>Bacteria</taxon>
        <taxon>Pseudomonadati</taxon>
        <taxon>Bacteroidota</taxon>
        <taxon>Flavobacteriia</taxon>
        <taxon>Flavobacteriales</taxon>
        <taxon>Flavobacteriaceae</taxon>
        <taxon>Flavobacterium</taxon>
    </lineage>
</organism>
<comment type="caution">
    <text evidence="3">The sequence shown here is derived from an EMBL/GenBank/DDBJ whole genome shotgun (WGS) entry which is preliminary data.</text>
</comment>
<dbReference type="PANTHER" id="PTHR30160:SF7">
    <property type="entry name" value="ADP-HEPTOSE--LPS HEPTOSYLTRANSFERASE 2"/>
    <property type="match status" value="1"/>
</dbReference>
<dbReference type="InterPro" id="IPR002201">
    <property type="entry name" value="Glyco_trans_9"/>
</dbReference>
<keyword evidence="2" id="KW-0808">Transferase</keyword>
<dbReference type="SUPFAM" id="SSF53756">
    <property type="entry name" value="UDP-Glycosyltransferase/glycogen phosphorylase"/>
    <property type="match status" value="1"/>
</dbReference>
<name>A0ABW9Z7Z5_9FLAO</name>
<dbReference type="CDD" id="cd03789">
    <property type="entry name" value="GT9_LPS_heptosyltransferase"/>
    <property type="match status" value="1"/>
</dbReference>
<dbReference type="Pfam" id="PF01075">
    <property type="entry name" value="Glyco_transf_9"/>
    <property type="match status" value="1"/>
</dbReference>
<accession>A0ABW9Z7Z5</accession>
<protein>
    <submittedName>
        <fullName evidence="3">Lipopolysaccharide heptosyltransferase family protein</fullName>
    </submittedName>
</protein>
<reference evidence="4" key="1">
    <citation type="submission" date="2020-01" db="EMBL/GenBank/DDBJ databases">
        <title>Sphingomonas sp. strain CSW-10.</title>
        <authorList>
            <person name="Chen W.-M."/>
        </authorList>
    </citation>
    <scope>NUCLEOTIDE SEQUENCE [LARGE SCALE GENOMIC DNA]</scope>
    <source>
        <strain evidence="4">NST-5</strain>
    </source>
</reference>
<evidence type="ECO:0000256" key="1">
    <source>
        <dbReference type="ARBA" id="ARBA00022676"/>
    </source>
</evidence>
<proteinExistence type="predicted"/>
<keyword evidence="4" id="KW-1185">Reference proteome</keyword>
<evidence type="ECO:0000313" key="3">
    <source>
        <dbReference type="EMBL" id="NBL64997.1"/>
    </source>
</evidence>
<sequence>MRNLTKDLGQSNFKYLTTVNPTSIQRILINRPNQRLGNLLMVTPLIDEIERNFPNAKVDVFVKGTLAPTIFKAFPNVDTFIRLPKKPFKEFVEYSKMWFSIRKKKYDFVINIDACSSSGRLATKVSRARFKFFGDLPNGVSILEPHMAKFPVVYFRKCMELIGVEVKKEKIPELNLRLSTDELSHGKILLEKLRGDKKNVIAIFTFATGEKNHGVIWWRKFYDLLKLAFPDSLILEILPAHNESAIAFEAKEFLSQDIRELGAVLHHCNVFIGADSGIMHLASAAKVPIIGLFNSNNIARYLPYGNSNIAVDTRAVSTKEIIELIKERL</sequence>
<dbReference type="PANTHER" id="PTHR30160">
    <property type="entry name" value="TETRAACYLDISACCHARIDE 4'-KINASE-RELATED"/>
    <property type="match status" value="1"/>
</dbReference>
<dbReference type="Gene3D" id="3.40.50.2000">
    <property type="entry name" value="Glycogen Phosphorylase B"/>
    <property type="match status" value="2"/>
</dbReference>
<dbReference type="InterPro" id="IPR051199">
    <property type="entry name" value="LPS_LOS_Heptosyltrfase"/>
</dbReference>
<dbReference type="Proteomes" id="UP000798602">
    <property type="component" value="Unassembled WGS sequence"/>
</dbReference>
<evidence type="ECO:0000256" key="2">
    <source>
        <dbReference type="ARBA" id="ARBA00022679"/>
    </source>
</evidence>